<organism evidence="1">
    <name type="scientific">Siphoviridae sp. ctLOE2</name>
    <dbReference type="NCBI Taxonomy" id="2825454"/>
    <lineage>
        <taxon>Viruses</taxon>
        <taxon>Duplodnaviria</taxon>
        <taxon>Heunggongvirae</taxon>
        <taxon>Uroviricota</taxon>
        <taxon>Caudoviricetes</taxon>
    </lineage>
</organism>
<dbReference type="Pfam" id="PF23847">
    <property type="entry name" value="DUF7211"/>
    <property type="match status" value="1"/>
</dbReference>
<accession>A0A8S5PFM4</accession>
<reference evidence="1" key="1">
    <citation type="journal article" date="2021" name="Proc. Natl. Acad. Sci. U.S.A.">
        <title>A Catalog of Tens of Thousands of Viruses from Human Metagenomes Reveals Hidden Associations with Chronic Diseases.</title>
        <authorList>
            <person name="Tisza M.J."/>
            <person name="Buck C.B."/>
        </authorList>
    </citation>
    <scope>NUCLEOTIDE SEQUENCE</scope>
    <source>
        <strain evidence="1">CtLOE2</strain>
    </source>
</reference>
<sequence length="154" mass="17814">MNLDEVLHAVQSGSSEEIIEHFGVKGMKWGFRRVRERLAQRKQRKVDAKVSKARTSQWKHKYAQRASISDRDLKRAVDRLRLENDLAEQVKRTTKIHEKPKNNSSFAKDIGKTLITDTIKDTRRLAIKEGTSYLKKNPDAVRTIAKGINTWMNT</sequence>
<evidence type="ECO:0000313" key="1">
    <source>
        <dbReference type="EMBL" id="DAE05464.1"/>
    </source>
</evidence>
<dbReference type="InterPro" id="IPR055635">
    <property type="entry name" value="DUF7211"/>
</dbReference>
<dbReference type="EMBL" id="BK015411">
    <property type="protein sequence ID" value="DAE05464.1"/>
    <property type="molecule type" value="Genomic_DNA"/>
</dbReference>
<protein>
    <submittedName>
        <fullName evidence="1">Structural protein</fullName>
    </submittedName>
</protein>
<proteinExistence type="predicted"/>
<name>A0A8S5PFM4_9CAUD</name>